<dbReference type="GeneID" id="72071463"/>
<dbReference type="InterPro" id="IPR015424">
    <property type="entry name" value="PyrdxlP-dep_Trfase"/>
</dbReference>
<dbReference type="GO" id="GO:0008483">
    <property type="term" value="F:transaminase activity"/>
    <property type="evidence" value="ECO:0007669"/>
    <property type="project" value="UniProtKB-KW"/>
</dbReference>
<evidence type="ECO:0000256" key="2">
    <source>
        <dbReference type="ARBA" id="ARBA00007441"/>
    </source>
</evidence>
<protein>
    <submittedName>
        <fullName evidence="8">Secondary metabolism biosynthetic enzyme</fullName>
    </submittedName>
</protein>
<dbReference type="OrthoDB" id="7042322at2759"/>
<dbReference type="InterPro" id="IPR015421">
    <property type="entry name" value="PyrdxlP-dep_Trfase_major"/>
</dbReference>
<dbReference type="Proteomes" id="UP000829364">
    <property type="component" value="Chromosome 10"/>
</dbReference>
<evidence type="ECO:0000256" key="5">
    <source>
        <dbReference type="ARBA" id="ARBA00022898"/>
    </source>
</evidence>
<evidence type="ECO:0000256" key="4">
    <source>
        <dbReference type="ARBA" id="ARBA00022679"/>
    </source>
</evidence>
<dbReference type="CDD" id="cd00609">
    <property type="entry name" value="AAT_like"/>
    <property type="match status" value="1"/>
</dbReference>
<dbReference type="GO" id="GO:0006520">
    <property type="term" value="P:amino acid metabolic process"/>
    <property type="evidence" value="ECO:0007669"/>
    <property type="project" value="TreeGrafter"/>
</dbReference>
<comment type="similarity">
    <text evidence="2">Belongs to the class-I pyridoxal-phosphate-dependent aminotransferase family.</text>
</comment>
<feature type="domain" description="Aminotransferase class I/classII large" evidence="7">
    <location>
        <begin position="32"/>
        <end position="503"/>
    </location>
</feature>
<accession>A0A9Q8QRV1</accession>
<dbReference type="InterPro" id="IPR015422">
    <property type="entry name" value="PyrdxlP-dep_Trfase_small"/>
</dbReference>
<feature type="region of interest" description="Disordered" evidence="6">
    <location>
        <begin position="415"/>
        <end position="447"/>
    </location>
</feature>
<keyword evidence="5" id="KW-0663">Pyridoxal phosphate</keyword>
<dbReference type="PANTHER" id="PTHR43795:SF32">
    <property type="entry name" value="AMINOTRANSFERASE GLII-RELATED"/>
    <property type="match status" value="1"/>
</dbReference>
<dbReference type="InterPro" id="IPR004839">
    <property type="entry name" value="Aminotransferase_I/II_large"/>
</dbReference>
<dbReference type="EMBL" id="CP086363">
    <property type="protein sequence ID" value="UNI23716.1"/>
    <property type="molecule type" value="Genomic_DNA"/>
</dbReference>
<organism evidence="8 9">
    <name type="scientific">Purpureocillium takamizusanense</name>
    <dbReference type="NCBI Taxonomy" id="2060973"/>
    <lineage>
        <taxon>Eukaryota</taxon>
        <taxon>Fungi</taxon>
        <taxon>Dikarya</taxon>
        <taxon>Ascomycota</taxon>
        <taxon>Pezizomycotina</taxon>
        <taxon>Sordariomycetes</taxon>
        <taxon>Hypocreomycetidae</taxon>
        <taxon>Hypocreales</taxon>
        <taxon>Ophiocordycipitaceae</taxon>
        <taxon>Purpureocillium</taxon>
    </lineage>
</organism>
<sequence>MAELSSRMQKTASAILPKIAATIAERTSATRKIDLATAENWLLRPEIVEICKTAIQENLTEAKLSYPDGFGGDPKLQEAFAAFFNKYFDPVSRVETRDIVVTPGASSCLDSLLFSLCEVGDSVLVLAPYWSGFDFHFVLRPNINIIPVYTDAVCLLDQPEDLLSESLVPALQRAIENCDDEDCVKALVITNPHNPIARCYPRHILQEAIHWCAERGLHYISDEVYAISDFSATESLPETNGVTSLGENGGGTPEATAVNGSKEHHAVPFVSALALELEADKTPPISVIWSTSKDLGSSGFRMGVHVSRRRPVSSETNGDSSEAYATVAGPSLLTTSLGLLSTTQLPTISMLVTSALLTSDSFDALVAQNRQRLREHHKIMSRRLQKWGVPFIPATSGPYVLAYLGVKVGDLQRRSRDETAAASSSQGQQEDDPTNMKRRRMSVSGHEGEDVIDVLRREASVLVSPGKSFHMRGKSDTPEPMDGWARINFAMPAEVLEDALNRIGKTLGLE</sequence>
<evidence type="ECO:0000256" key="3">
    <source>
        <dbReference type="ARBA" id="ARBA00022576"/>
    </source>
</evidence>
<dbReference type="GO" id="GO:0030170">
    <property type="term" value="F:pyridoxal phosphate binding"/>
    <property type="evidence" value="ECO:0007669"/>
    <property type="project" value="InterPro"/>
</dbReference>
<dbReference type="KEGG" id="ptkz:JDV02_009518"/>
<keyword evidence="4" id="KW-0808">Transferase</keyword>
<evidence type="ECO:0000259" key="7">
    <source>
        <dbReference type="Pfam" id="PF00155"/>
    </source>
</evidence>
<dbReference type="PANTHER" id="PTHR43795">
    <property type="entry name" value="BIFUNCTIONAL ASPARTATE AMINOTRANSFERASE AND GLUTAMATE/ASPARTATE-PREPHENATE AMINOTRANSFERASE-RELATED"/>
    <property type="match status" value="1"/>
</dbReference>
<dbReference type="Pfam" id="PF00155">
    <property type="entry name" value="Aminotran_1_2"/>
    <property type="match status" value="1"/>
</dbReference>
<keyword evidence="9" id="KW-1185">Reference proteome</keyword>
<comment type="cofactor">
    <cofactor evidence="1">
        <name>pyridoxal 5'-phosphate</name>
        <dbReference type="ChEBI" id="CHEBI:597326"/>
    </cofactor>
</comment>
<gene>
    <name evidence="8" type="ORF">JDV02_009518</name>
</gene>
<reference evidence="8" key="1">
    <citation type="submission" date="2021-11" db="EMBL/GenBank/DDBJ databases">
        <title>Purpureocillium_takamizusanense_genome.</title>
        <authorList>
            <person name="Nguyen N.-H."/>
        </authorList>
    </citation>
    <scope>NUCLEOTIDE SEQUENCE</scope>
    <source>
        <strain evidence="8">PT3</strain>
    </source>
</reference>
<evidence type="ECO:0000313" key="8">
    <source>
        <dbReference type="EMBL" id="UNI23716.1"/>
    </source>
</evidence>
<proteinExistence type="inferred from homology"/>
<dbReference type="RefSeq" id="XP_047847197.1">
    <property type="nucleotide sequence ID" value="XM_047991187.1"/>
</dbReference>
<dbReference type="Gene3D" id="3.90.1150.10">
    <property type="entry name" value="Aspartate Aminotransferase, domain 1"/>
    <property type="match status" value="1"/>
</dbReference>
<dbReference type="PRINTS" id="PR00753">
    <property type="entry name" value="ACCSYNTHASE"/>
</dbReference>
<dbReference type="Gene3D" id="3.40.640.10">
    <property type="entry name" value="Type I PLP-dependent aspartate aminotransferase-like (Major domain)"/>
    <property type="match status" value="1"/>
</dbReference>
<name>A0A9Q8QRV1_9HYPO</name>
<keyword evidence="3" id="KW-0032">Aminotransferase</keyword>
<evidence type="ECO:0000256" key="1">
    <source>
        <dbReference type="ARBA" id="ARBA00001933"/>
    </source>
</evidence>
<evidence type="ECO:0000313" key="9">
    <source>
        <dbReference type="Proteomes" id="UP000829364"/>
    </source>
</evidence>
<dbReference type="SUPFAM" id="SSF53383">
    <property type="entry name" value="PLP-dependent transferases"/>
    <property type="match status" value="1"/>
</dbReference>
<evidence type="ECO:0000256" key="6">
    <source>
        <dbReference type="SAM" id="MobiDB-lite"/>
    </source>
</evidence>
<dbReference type="InterPro" id="IPR050478">
    <property type="entry name" value="Ethylene_sulfur-biosynth"/>
</dbReference>
<dbReference type="AlphaFoldDB" id="A0A9Q8QRV1"/>